<dbReference type="EMBL" id="SGPJ01000477">
    <property type="protein sequence ID" value="THG94246.1"/>
    <property type="molecule type" value="Genomic_DNA"/>
</dbReference>
<organism evidence="2 3">
    <name type="scientific">Hermanssonia centrifuga</name>
    <dbReference type="NCBI Taxonomy" id="98765"/>
    <lineage>
        <taxon>Eukaryota</taxon>
        <taxon>Fungi</taxon>
        <taxon>Dikarya</taxon>
        <taxon>Basidiomycota</taxon>
        <taxon>Agaricomycotina</taxon>
        <taxon>Agaricomycetes</taxon>
        <taxon>Polyporales</taxon>
        <taxon>Meruliaceae</taxon>
        <taxon>Hermanssonia</taxon>
    </lineage>
</organism>
<dbReference type="Proteomes" id="UP000309038">
    <property type="component" value="Unassembled WGS sequence"/>
</dbReference>
<protein>
    <submittedName>
        <fullName evidence="2">Uncharacterized protein</fullName>
    </submittedName>
</protein>
<keyword evidence="3" id="KW-1185">Reference proteome</keyword>
<evidence type="ECO:0000256" key="1">
    <source>
        <dbReference type="SAM" id="MobiDB-lite"/>
    </source>
</evidence>
<feature type="region of interest" description="Disordered" evidence="1">
    <location>
        <begin position="39"/>
        <end position="70"/>
    </location>
</feature>
<proteinExistence type="predicted"/>
<name>A0A4S4K8L7_9APHY</name>
<accession>A0A4S4K8L7</accession>
<gene>
    <name evidence="2" type="ORF">EW026_g7185</name>
</gene>
<reference evidence="2 3" key="1">
    <citation type="submission" date="2019-02" db="EMBL/GenBank/DDBJ databases">
        <title>Genome sequencing of the rare red list fungi Phlebia centrifuga.</title>
        <authorList>
            <person name="Buettner E."/>
            <person name="Kellner H."/>
        </authorList>
    </citation>
    <scope>NUCLEOTIDE SEQUENCE [LARGE SCALE GENOMIC DNA]</scope>
    <source>
        <strain evidence="2 3">DSM 108282</strain>
    </source>
</reference>
<comment type="caution">
    <text evidence="2">The sequence shown here is derived from an EMBL/GenBank/DDBJ whole genome shotgun (WGS) entry which is preliminary data.</text>
</comment>
<sequence>MGKSVTVCFRTLSVPATLEPTPSSQCPSPIESIRLERARQMRLDADNDDQEPDTPLLSTAEDDEAEDETQFNSTSFWTYVDHILCAVHADAKAKANTTEEYEDILNKFFHTAFQDDLTQFPMKKKVQAANEVTTKWQADIAENLVWL</sequence>
<evidence type="ECO:0000313" key="2">
    <source>
        <dbReference type="EMBL" id="THG94246.1"/>
    </source>
</evidence>
<evidence type="ECO:0000313" key="3">
    <source>
        <dbReference type="Proteomes" id="UP000309038"/>
    </source>
</evidence>
<feature type="compositionally biased region" description="Acidic residues" evidence="1">
    <location>
        <begin position="60"/>
        <end position="69"/>
    </location>
</feature>
<dbReference type="AlphaFoldDB" id="A0A4S4K8L7"/>